<feature type="transmembrane region" description="Helical" evidence="5">
    <location>
        <begin position="103"/>
        <end position="122"/>
    </location>
</feature>
<keyword evidence="2 5" id="KW-0812">Transmembrane</keyword>
<dbReference type="InterPro" id="IPR032808">
    <property type="entry name" value="DoxX"/>
</dbReference>
<reference evidence="6" key="1">
    <citation type="submission" date="2020-05" db="EMBL/GenBank/DDBJ databases">
        <authorList>
            <person name="Chiriac C."/>
            <person name="Salcher M."/>
            <person name="Ghai R."/>
            <person name="Kavagutti S V."/>
        </authorList>
    </citation>
    <scope>NUCLEOTIDE SEQUENCE</scope>
</reference>
<feature type="transmembrane region" description="Helical" evidence="5">
    <location>
        <begin position="6"/>
        <end position="25"/>
    </location>
</feature>
<evidence type="ECO:0000256" key="1">
    <source>
        <dbReference type="ARBA" id="ARBA00004141"/>
    </source>
</evidence>
<comment type="subcellular location">
    <subcellularLocation>
        <location evidence="1">Membrane</location>
        <topology evidence="1">Multi-pass membrane protein</topology>
    </subcellularLocation>
</comment>
<protein>
    <submittedName>
        <fullName evidence="6">Unannotated protein</fullName>
    </submittedName>
</protein>
<accession>A0A6J6DMW3</accession>
<evidence type="ECO:0000256" key="5">
    <source>
        <dbReference type="SAM" id="Phobius"/>
    </source>
</evidence>
<organism evidence="6">
    <name type="scientific">freshwater metagenome</name>
    <dbReference type="NCBI Taxonomy" id="449393"/>
    <lineage>
        <taxon>unclassified sequences</taxon>
        <taxon>metagenomes</taxon>
        <taxon>ecological metagenomes</taxon>
    </lineage>
</organism>
<proteinExistence type="predicted"/>
<gene>
    <name evidence="6" type="ORF">UFOPK1591_00936</name>
</gene>
<dbReference type="GO" id="GO:0016020">
    <property type="term" value="C:membrane"/>
    <property type="evidence" value="ECO:0007669"/>
    <property type="project" value="UniProtKB-SubCell"/>
</dbReference>
<dbReference type="AlphaFoldDB" id="A0A6J6DMW3"/>
<keyword evidence="3 5" id="KW-1133">Transmembrane helix</keyword>
<sequence>MTIAYWITAGLLAFVYFMSGGMKVVRNKEALLASGQNWVKNVNPAMPKIVGLLEVLGAVGVIVPPLVGIAVILAPAAAIGLALVQVVAIVVHVRLGETKQLAVNVVLLALAVSVAVLAFYAFTF</sequence>
<evidence type="ECO:0000256" key="2">
    <source>
        <dbReference type="ARBA" id="ARBA00022692"/>
    </source>
</evidence>
<evidence type="ECO:0000256" key="3">
    <source>
        <dbReference type="ARBA" id="ARBA00022989"/>
    </source>
</evidence>
<feature type="transmembrane region" description="Helical" evidence="5">
    <location>
        <begin position="45"/>
        <end position="63"/>
    </location>
</feature>
<feature type="transmembrane region" description="Helical" evidence="5">
    <location>
        <begin position="69"/>
        <end position="91"/>
    </location>
</feature>
<dbReference type="EMBL" id="CAEZTD010000069">
    <property type="protein sequence ID" value="CAB4564325.1"/>
    <property type="molecule type" value="Genomic_DNA"/>
</dbReference>
<evidence type="ECO:0000256" key="4">
    <source>
        <dbReference type="ARBA" id="ARBA00023136"/>
    </source>
</evidence>
<name>A0A6J6DMW3_9ZZZZ</name>
<keyword evidence="4 5" id="KW-0472">Membrane</keyword>
<evidence type="ECO:0000313" key="6">
    <source>
        <dbReference type="EMBL" id="CAB4564325.1"/>
    </source>
</evidence>
<dbReference type="Pfam" id="PF13564">
    <property type="entry name" value="DoxX_2"/>
    <property type="match status" value="1"/>
</dbReference>